<dbReference type="MEROPS" id="S01.424"/>
<feature type="chain" id="PRO_5003087247" description="trypsin" evidence="11">
    <location>
        <begin position="21"/>
        <end position="261"/>
    </location>
</feature>
<name>D6QUQ4_ANTPE</name>
<dbReference type="AlphaFoldDB" id="D6QUQ4"/>
<dbReference type="PANTHER" id="PTHR24276">
    <property type="entry name" value="POLYSERASE-RELATED"/>
    <property type="match status" value="1"/>
</dbReference>
<comment type="similarity">
    <text evidence="1">Belongs to the peptidase S1 family.</text>
</comment>
<dbReference type="GO" id="GO:0007586">
    <property type="term" value="P:digestion"/>
    <property type="evidence" value="ECO:0007669"/>
    <property type="project" value="UniProtKB-KW"/>
</dbReference>
<dbReference type="PROSITE" id="PS50240">
    <property type="entry name" value="TRYPSIN_DOM"/>
    <property type="match status" value="1"/>
</dbReference>
<dbReference type="InterPro" id="IPR043504">
    <property type="entry name" value="Peptidase_S1_PA_chymotrypsin"/>
</dbReference>
<dbReference type="Gene3D" id="2.40.10.10">
    <property type="entry name" value="Trypsin-like serine proteases"/>
    <property type="match status" value="1"/>
</dbReference>
<keyword evidence="4" id="KW-0222">Digestion</keyword>
<dbReference type="InterPro" id="IPR009003">
    <property type="entry name" value="Peptidase_S1_PA"/>
</dbReference>
<feature type="domain" description="Peptidase S1" evidence="12">
    <location>
        <begin position="34"/>
        <end position="260"/>
    </location>
</feature>
<dbReference type="InterPro" id="IPR050430">
    <property type="entry name" value="Peptidase_S1"/>
</dbReference>
<evidence type="ECO:0000256" key="1">
    <source>
        <dbReference type="ARBA" id="ARBA00007664"/>
    </source>
</evidence>
<dbReference type="PANTHER" id="PTHR24276:SF97">
    <property type="entry name" value="GH13245P2-RELATED"/>
    <property type="match status" value="1"/>
</dbReference>
<keyword evidence="3 11" id="KW-0732">Signal</keyword>
<dbReference type="InterPro" id="IPR001314">
    <property type="entry name" value="Peptidase_S1A"/>
</dbReference>
<dbReference type="Pfam" id="PF00089">
    <property type="entry name" value="Trypsin"/>
    <property type="match status" value="1"/>
</dbReference>
<evidence type="ECO:0000259" key="12">
    <source>
        <dbReference type="PROSITE" id="PS50240"/>
    </source>
</evidence>
<dbReference type="CDD" id="cd00190">
    <property type="entry name" value="Tryp_SPc"/>
    <property type="match status" value="1"/>
</dbReference>
<dbReference type="PROSITE" id="PS00134">
    <property type="entry name" value="TRYPSIN_HIS"/>
    <property type="match status" value="1"/>
</dbReference>
<dbReference type="EC" id="3.4.21.4" evidence="10"/>
<proteinExistence type="evidence at transcript level"/>
<reference evidence="13" key="1">
    <citation type="submission" date="2010-03" db="EMBL/GenBank/DDBJ databases">
        <title>cDNA cloning and analysis of cocoonase-like protein from the Chinese oak silkworm, Antheraea pernyi.</title>
        <authorList>
            <person name="Fan Q."/>
            <person name="Zhao Z."/>
            <person name="Zhang B."/>
            <person name="Ye B."/>
            <person name="Wang L."/>
            <person name="Li S."/>
        </authorList>
    </citation>
    <scope>NUCLEOTIDE SEQUENCE</scope>
    <source>
        <strain evidence="13">Qing 6</strain>
    </source>
</reference>
<dbReference type="FunFam" id="2.40.10.10:FF:000077">
    <property type="entry name" value="Predicted protein"/>
    <property type="match status" value="1"/>
</dbReference>
<dbReference type="EMBL" id="HM011050">
    <property type="protein sequence ID" value="ADG26770.1"/>
    <property type="molecule type" value="mRNA"/>
</dbReference>
<evidence type="ECO:0000256" key="10">
    <source>
        <dbReference type="ARBA" id="ARBA00038868"/>
    </source>
</evidence>
<dbReference type="PRINTS" id="PR00722">
    <property type="entry name" value="CHYMOTRYPSIN"/>
</dbReference>
<comment type="catalytic activity">
    <reaction evidence="9">
        <text>Preferential cleavage: Arg-|-Xaa, Lys-|-Xaa.</text>
        <dbReference type="EC" id="3.4.21.4"/>
    </reaction>
</comment>
<keyword evidence="7" id="KW-0865">Zymogen</keyword>
<keyword evidence="5" id="KW-0378">Hydrolase</keyword>
<sequence>MYKYYFLLLACAIFWKDGSCKKSSQRTNDVGGKIVGGYSVTIDKAPYQAYLLLEKGKEYYQCGGSIISKRHILTAAHCLVDNISQVHARVGSTNNDKGGKVYSTKSMTIHPNYNSRTYDYDVAILTFSQDIAIDGVNTKIVTLPSENNGAVPAKTTLFVTGWGATSEGGDSSKTLLAVNVPTLSVAECKKSVSNFSDRMLCAGVSQGGKDACQGDSGGPAVSNNVQLGVVSFGSGCARPGNPGVYANVTALRGWIRKTAGV</sequence>
<evidence type="ECO:0000256" key="3">
    <source>
        <dbReference type="ARBA" id="ARBA00022729"/>
    </source>
</evidence>
<evidence type="ECO:0000256" key="11">
    <source>
        <dbReference type="SAM" id="SignalP"/>
    </source>
</evidence>
<dbReference type="InterPro" id="IPR018114">
    <property type="entry name" value="TRYPSIN_HIS"/>
</dbReference>
<evidence type="ECO:0000256" key="2">
    <source>
        <dbReference type="ARBA" id="ARBA00022670"/>
    </source>
</evidence>
<dbReference type="SMART" id="SM00020">
    <property type="entry name" value="Tryp_SPc"/>
    <property type="match status" value="1"/>
</dbReference>
<dbReference type="SMR" id="D6QUQ4"/>
<dbReference type="GO" id="GO:0004252">
    <property type="term" value="F:serine-type endopeptidase activity"/>
    <property type="evidence" value="ECO:0007669"/>
    <property type="project" value="UniProtKB-EC"/>
</dbReference>
<keyword evidence="8" id="KW-1015">Disulfide bond</keyword>
<evidence type="ECO:0000256" key="5">
    <source>
        <dbReference type="ARBA" id="ARBA00022801"/>
    </source>
</evidence>
<evidence type="ECO:0000256" key="8">
    <source>
        <dbReference type="ARBA" id="ARBA00023157"/>
    </source>
</evidence>
<dbReference type="SUPFAM" id="SSF50494">
    <property type="entry name" value="Trypsin-like serine proteases"/>
    <property type="match status" value="1"/>
</dbReference>
<evidence type="ECO:0000313" key="13">
    <source>
        <dbReference type="EMBL" id="ADG26770.1"/>
    </source>
</evidence>
<dbReference type="InterPro" id="IPR001254">
    <property type="entry name" value="Trypsin_dom"/>
</dbReference>
<organism evidence="13">
    <name type="scientific">Antheraea pernyi</name>
    <name type="common">Chinese oak silk moth</name>
    <name type="synonym">Bombyx pernyi</name>
    <dbReference type="NCBI Taxonomy" id="7119"/>
    <lineage>
        <taxon>Eukaryota</taxon>
        <taxon>Metazoa</taxon>
        <taxon>Ecdysozoa</taxon>
        <taxon>Arthropoda</taxon>
        <taxon>Hexapoda</taxon>
        <taxon>Insecta</taxon>
        <taxon>Pterygota</taxon>
        <taxon>Neoptera</taxon>
        <taxon>Endopterygota</taxon>
        <taxon>Lepidoptera</taxon>
        <taxon>Glossata</taxon>
        <taxon>Ditrysia</taxon>
        <taxon>Bombycoidea</taxon>
        <taxon>Saturniidae</taxon>
        <taxon>Saturniinae</taxon>
        <taxon>Saturniini</taxon>
        <taxon>Antheraea</taxon>
    </lineage>
</organism>
<accession>D6QUQ4</accession>
<feature type="signal peptide" evidence="11">
    <location>
        <begin position="1"/>
        <end position="20"/>
    </location>
</feature>
<dbReference type="GO" id="GO:0006508">
    <property type="term" value="P:proteolysis"/>
    <property type="evidence" value="ECO:0007669"/>
    <property type="project" value="UniProtKB-KW"/>
</dbReference>
<evidence type="ECO:0000256" key="6">
    <source>
        <dbReference type="ARBA" id="ARBA00022825"/>
    </source>
</evidence>
<keyword evidence="6" id="KW-0720">Serine protease</keyword>
<evidence type="ECO:0000256" key="9">
    <source>
        <dbReference type="ARBA" id="ARBA00036320"/>
    </source>
</evidence>
<protein>
    <recommendedName>
        <fullName evidence="10">trypsin</fullName>
        <ecNumber evidence="10">3.4.21.4</ecNumber>
    </recommendedName>
</protein>
<keyword evidence="2" id="KW-0645">Protease</keyword>
<evidence type="ECO:0000256" key="7">
    <source>
        <dbReference type="ARBA" id="ARBA00023145"/>
    </source>
</evidence>
<evidence type="ECO:0000256" key="4">
    <source>
        <dbReference type="ARBA" id="ARBA00022757"/>
    </source>
</evidence>